<evidence type="ECO:0000259" key="7">
    <source>
        <dbReference type="PROSITE" id="PS51917"/>
    </source>
</evidence>
<feature type="domain" description="Pru" evidence="7">
    <location>
        <begin position="1"/>
        <end position="92"/>
    </location>
</feature>
<proteinExistence type="predicted"/>
<dbReference type="InterPro" id="IPR044868">
    <property type="entry name" value="Rpn13/ADRM1_Pru"/>
</dbReference>
<dbReference type="Gene3D" id="2.30.29.70">
    <property type="entry name" value="Proteasomal ubiquitin receptor Rpn13/ADRM1"/>
    <property type="match status" value="1"/>
</dbReference>
<dbReference type="EMBL" id="JALJOT010000004">
    <property type="protein sequence ID" value="KAK9915613.1"/>
    <property type="molecule type" value="Genomic_DNA"/>
</dbReference>
<evidence type="ECO:0000256" key="3">
    <source>
        <dbReference type="ARBA" id="ARBA00022490"/>
    </source>
</evidence>
<comment type="caution">
    <text evidence="8">The sequence shown here is derived from an EMBL/GenBank/DDBJ whole genome shotgun (WGS) entry which is preliminary data.</text>
</comment>
<dbReference type="PANTHER" id="PTHR12225:SF0">
    <property type="entry name" value="PROTEASOMAL UBIQUITIN RECEPTOR ADRM1"/>
    <property type="match status" value="1"/>
</dbReference>
<protein>
    <recommendedName>
        <fullName evidence="10">Adhesion regulating molecule</fullName>
    </recommendedName>
</protein>
<organism evidence="8 9">
    <name type="scientific">Coccomyxa subellipsoidea</name>
    <dbReference type="NCBI Taxonomy" id="248742"/>
    <lineage>
        <taxon>Eukaryota</taxon>
        <taxon>Viridiplantae</taxon>
        <taxon>Chlorophyta</taxon>
        <taxon>core chlorophytes</taxon>
        <taxon>Trebouxiophyceae</taxon>
        <taxon>Trebouxiophyceae incertae sedis</taxon>
        <taxon>Coccomyxaceae</taxon>
        <taxon>Coccomyxa</taxon>
    </lineage>
</organism>
<accession>A0ABR2YUS7</accession>
<dbReference type="InterPro" id="IPR038108">
    <property type="entry name" value="RPN13_DEUBAD_sf"/>
</dbReference>
<dbReference type="PROSITE" id="PS51916">
    <property type="entry name" value="DEUBAD"/>
    <property type="match status" value="1"/>
</dbReference>
<dbReference type="PROSITE" id="PS51917">
    <property type="entry name" value="PRU"/>
    <property type="match status" value="1"/>
</dbReference>
<keyword evidence="4" id="KW-0647">Proteasome</keyword>
<keyword evidence="5" id="KW-0539">Nucleus</keyword>
<dbReference type="Pfam" id="PF04683">
    <property type="entry name" value="Rpn13_ADRM1_Pru"/>
    <property type="match status" value="1"/>
</dbReference>
<evidence type="ECO:0000256" key="4">
    <source>
        <dbReference type="ARBA" id="ARBA00022942"/>
    </source>
</evidence>
<dbReference type="InterPro" id="IPR044867">
    <property type="entry name" value="DEUBAD_dom"/>
</dbReference>
<evidence type="ECO:0008006" key="10">
    <source>
        <dbReference type="Google" id="ProtNLM"/>
    </source>
</evidence>
<evidence type="ECO:0000256" key="2">
    <source>
        <dbReference type="ARBA" id="ARBA00004496"/>
    </source>
</evidence>
<keyword evidence="3" id="KW-0963">Cytoplasm</keyword>
<dbReference type="InterPro" id="IPR038633">
    <property type="entry name" value="Rpn13/ADRM1_Pru_sf"/>
</dbReference>
<evidence type="ECO:0000259" key="6">
    <source>
        <dbReference type="PROSITE" id="PS51916"/>
    </source>
</evidence>
<sequence>MGKVEIIRDGDNMVHLTWTERISLGGGLLSNVQPEMDCLIIPGTSASCEQIPGRRVWVVKYEQQQYFFWAQDPDTSQDHVVAAEVTERLNATPDYSAMPVLASASEDNSPDEELGEEDEETLKGLLAGHLAKILGSIQCPPQLPAASASSAAAAPAAPSSSAPAVDARALAAALGSISSGHMAMQRAPVPNLAEVLTPEVIIPLLRQPGVLERLAPHLPEEHRNEAALMDLAASAQLRHQLSVLGAALQTAQLDPSQFGLAPTGYTVADFLESIQKKVDEEGSRDGSTNQQA</sequence>
<comment type="subcellular location">
    <subcellularLocation>
        <location evidence="2">Cytoplasm</location>
    </subcellularLocation>
    <subcellularLocation>
        <location evidence="1">Nucleus</location>
    </subcellularLocation>
</comment>
<evidence type="ECO:0000256" key="5">
    <source>
        <dbReference type="ARBA" id="ARBA00023242"/>
    </source>
</evidence>
<dbReference type="Pfam" id="PF16550">
    <property type="entry name" value="RPN13_C"/>
    <property type="match status" value="1"/>
</dbReference>
<gene>
    <name evidence="8" type="ORF">WJX75_001503</name>
</gene>
<dbReference type="PANTHER" id="PTHR12225">
    <property type="entry name" value="ADHESION REGULATING MOLECULE 1 110 KDA CELL MEMBRANE GLYCOPROTEIN"/>
    <property type="match status" value="1"/>
</dbReference>
<dbReference type="Proteomes" id="UP001491310">
    <property type="component" value="Unassembled WGS sequence"/>
</dbReference>
<dbReference type="InterPro" id="IPR032368">
    <property type="entry name" value="RPN13_DEUBAD"/>
</dbReference>
<keyword evidence="9" id="KW-1185">Reference proteome</keyword>
<feature type="domain" description="DEUBAD" evidence="6">
    <location>
        <begin position="183"/>
        <end position="288"/>
    </location>
</feature>
<dbReference type="InterPro" id="IPR006773">
    <property type="entry name" value="Rpn13/ADRM1"/>
</dbReference>
<name>A0ABR2YUS7_9CHLO</name>
<evidence type="ECO:0000313" key="9">
    <source>
        <dbReference type="Proteomes" id="UP001491310"/>
    </source>
</evidence>
<evidence type="ECO:0000313" key="8">
    <source>
        <dbReference type="EMBL" id="KAK9915613.1"/>
    </source>
</evidence>
<reference evidence="8 9" key="1">
    <citation type="journal article" date="2024" name="Nat. Commun.">
        <title>Phylogenomics reveals the evolutionary origins of lichenization in chlorophyte algae.</title>
        <authorList>
            <person name="Puginier C."/>
            <person name="Libourel C."/>
            <person name="Otte J."/>
            <person name="Skaloud P."/>
            <person name="Haon M."/>
            <person name="Grisel S."/>
            <person name="Petersen M."/>
            <person name="Berrin J.G."/>
            <person name="Delaux P.M."/>
            <person name="Dal Grande F."/>
            <person name="Keller J."/>
        </authorList>
    </citation>
    <scope>NUCLEOTIDE SEQUENCE [LARGE SCALE GENOMIC DNA]</scope>
    <source>
        <strain evidence="8 9">SAG 216-7</strain>
    </source>
</reference>
<dbReference type="Gene3D" id="1.10.2020.20">
    <property type="match status" value="1"/>
</dbReference>
<evidence type="ECO:0000256" key="1">
    <source>
        <dbReference type="ARBA" id="ARBA00004123"/>
    </source>
</evidence>